<keyword evidence="5" id="KW-0175">Coiled coil</keyword>
<dbReference type="InterPro" id="IPR010445">
    <property type="entry name" value="LapA_dom"/>
</dbReference>
<evidence type="ECO:0000313" key="9">
    <source>
        <dbReference type="Proteomes" id="UP000243859"/>
    </source>
</evidence>
<name>A0A2T5BST9_9RHOB</name>
<feature type="transmembrane region" description="Helical" evidence="6">
    <location>
        <begin position="48"/>
        <end position="68"/>
    </location>
</feature>
<evidence type="ECO:0000256" key="5">
    <source>
        <dbReference type="SAM" id="Coils"/>
    </source>
</evidence>
<keyword evidence="4 6" id="KW-0472">Membrane</keyword>
<dbReference type="Pfam" id="PF06305">
    <property type="entry name" value="LapA_dom"/>
    <property type="match status" value="1"/>
</dbReference>
<evidence type="ECO:0000256" key="1">
    <source>
        <dbReference type="ARBA" id="ARBA00022475"/>
    </source>
</evidence>
<proteinExistence type="predicted"/>
<dbReference type="RefSeq" id="WP_107891673.1">
    <property type="nucleotide sequence ID" value="NZ_NHSI01000065.1"/>
</dbReference>
<accession>A0A2T5BST9</accession>
<evidence type="ECO:0000256" key="2">
    <source>
        <dbReference type="ARBA" id="ARBA00022692"/>
    </source>
</evidence>
<comment type="caution">
    <text evidence="8">The sequence shown here is derived from an EMBL/GenBank/DDBJ whole genome shotgun (WGS) entry which is preliminary data.</text>
</comment>
<gene>
    <name evidence="8" type="ORF">C8N32_10628</name>
</gene>
<evidence type="ECO:0000256" key="3">
    <source>
        <dbReference type="ARBA" id="ARBA00022989"/>
    </source>
</evidence>
<dbReference type="OrthoDB" id="7689797at2"/>
<dbReference type="EMBL" id="QAAA01000006">
    <property type="protein sequence ID" value="PTN02457.1"/>
    <property type="molecule type" value="Genomic_DNA"/>
</dbReference>
<dbReference type="GO" id="GO:0005886">
    <property type="term" value="C:plasma membrane"/>
    <property type="evidence" value="ECO:0007669"/>
    <property type="project" value="InterPro"/>
</dbReference>
<feature type="coiled-coil region" evidence="5">
    <location>
        <begin position="71"/>
        <end position="100"/>
    </location>
</feature>
<keyword evidence="9" id="KW-1185">Reference proteome</keyword>
<dbReference type="Proteomes" id="UP000243859">
    <property type="component" value="Unassembled WGS sequence"/>
</dbReference>
<evidence type="ECO:0000313" key="8">
    <source>
        <dbReference type="EMBL" id="PTN02457.1"/>
    </source>
</evidence>
<evidence type="ECO:0000256" key="4">
    <source>
        <dbReference type="ARBA" id="ARBA00023136"/>
    </source>
</evidence>
<evidence type="ECO:0000256" key="6">
    <source>
        <dbReference type="SAM" id="Phobius"/>
    </source>
</evidence>
<protein>
    <submittedName>
        <fullName evidence="8">Uncharacterized protein DUF1049</fullName>
    </submittedName>
</protein>
<sequence>MRYIRYLFLAVLAIGIVVISMANRNIVTLSLLPEELAGFAKFNWTAEVPLFVVGFSGLVAGLLIGFFWEWMREAKHRAEASRNRRETARLQREVSRLKKAQSGDDKDDVLALIEDDRKAG</sequence>
<keyword evidence="2 6" id="KW-0812">Transmembrane</keyword>
<keyword evidence="3 6" id="KW-1133">Transmembrane helix</keyword>
<keyword evidence="1" id="KW-1003">Cell membrane</keyword>
<dbReference type="AlphaFoldDB" id="A0A2T5BST9"/>
<organism evidence="8 9">
    <name type="scientific">Rhodovulum imhoffii</name>
    <dbReference type="NCBI Taxonomy" id="365340"/>
    <lineage>
        <taxon>Bacteria</taxon>
        <taxon>Pseudomonadati</taxon>
        <taxon>Pseudomonadota</taxon>
        <taxon>Alphaproteobacteria</taxon>
        <taxon>Rhodobacterales</taxon>
        <taxon>Paracoccaceae</taxon>
        <taxon>Rhodovulum</taxon>
    </lineage>
</organism>
<reference evidence="8 9" key="1">
    <citation type="submission" date="2018-04" db="EMBL/GenBank/DDBJ databases">
        <title>Genomic Encyclopedia of Archaeal and Bacterial Type Strains, Phase II (KMG-II): from individual species to whole genera.</title>
        <authorList>
            <person name="Goeker M."/>
        </authorList>
    </citation>
    <scope>NUCLEOTIDE SEQUENCE [LARGE SCALE GENOMIC DNA]</scope>
    <source>
        <strain evidence="8 9">DSM 18064</strain>
    </source>
</reference>
<evidence type="ECO:0000259" key="7">
    <source>
        <dbReference type="Pfam" id="PF06305"/>
    </source>
</evidence>
<feature type="domain" description="Lipopolysaccharide assembly protein A" evidence="7">
    <location>
        <begin position="42"/>
        <end position="94"/>
    </location>
</feature>